<dbReference type="InterPro" id="IPR036460">
    <property type="entry name" value="Cu_amine_oxidase_C_sf"/>
</dbReference>
<dbReference type="GO" id="GO:0048038">
    <property type="term" value="F:quinone binding"/>
    <property type="evidence" value="ECO:0007669"/>
    <property type="project" value="InterPro"/>
</dbReference>
<accession>A0AAV9DR64</accession>
<organism evidence="3 4">
    <name type="scientific">Acorus calamus</name>
    <name type="common">Sweet flag</name>
    <dbReference type="NCBI Taxonomy" id="4465"/>
    <lineage>
        <taxon>Eukaryota</taxon>
        <taxon>Viridiplantae</taxon>
        <taxon>Streptophyta</taxon>
        <taxon>Embryophyta</taxon>
        <taxon>Tracheophyta</taxon>
        <taxon>Spermatophyta</taxon>
        <taxon>Magnoliopsida</taxon>
        <taxon>Liliopsida</taxon>
        <taxon>Acoraceae</taxon>
        <taxon>Acorus</taxon>
    </lineage>
</organism>
<reference evidence="3" key="2">
    <citation type="submission" date="2023-06" db="EMBL/GenBank/DDBJ databases">
        <authorList>
            <person name="Ma L."/>
            <person name="Liu K.-W."/>
            <person name="Li Z."/>
            <person name="Hsiao Y.-Y."/>
            <person name="Qi Y."/>
            <person name="Fu T."/>
            <person name="Tang G."/>
            <person name="Zhang D."/>
            <person name="Sun W.-H."/>
            <person name="Liu D.-K."/>
            <person name="Li Y."/>
            <person name="Chen G.-Z."/>
            <person name="Liu X.-D."/>
            <person name="Liao X.-Y."/>
            <person name="Jiang Y.-T."/>
            <person name="Yu X."/>
            <person name="Hao Y."/>
            <person name="Huang J."/>
            <person name="Zhao X.-W."/>
            <person name="Ke S."/>
            <person name="Chen Y.-Y."/>
            <person name="Wu W.-L."/>
            <person name="Hsu J.-L."/>
            <person name="Lin Y.-F."/>
            <person name="Huang M.-D."/>
            <person name="Li C.-Y."/>
            <person name="Huang L."/>
            <person name="Wang Z.-W."/>
            <person name="Zhao X."/>
            <person name="Zhong W.-Y."/>
            <person name="Peng D.-H."/>
            <person name="Ahmad S."/>
            <person name="Lan S."/>
            <person name="Zhang J.-S."/>
            <person name="Tsai W.-C."/>
            <person name="Van De Peer Y."/>
            <person name="Liu Z.-J."/>
        </authorList>
    </citation>
    <scope>NUCLEOTIDE SEQUENCE</scope>
    <source>
        <strain evidence="3">CP</strain>
        <tissue evidence="3">Leaves</tissue>
    </source>
</reference>
<protein>
    <recommendedName>
        <fullName evidence="1">Amine oxidase</fullName>
        <ecNumber evidence="1">1.4.3.-</ecNumber>
    </recommendedName>
</protein>
<dbReference type="SUPFAM" id="SSF49998">
    <property type="entry name" value="Amine oxidase catalytic domain"/>
    <property type="match status" value="1"/>
</dbReference>
<comment type="similarity">
    <text evidence="1">Belongs to the copper/topaquinone oxidase family.</text>
</comment>
<dbReference type="EMBL" id="JAUJYO010000011">
    <property type="protein sequence ID" value="KAK1303479.1"/>
    <property type="molecule type" value="Genomic_DNA"/>
</dbReference>
<comment type="PTM">
    <text evidence="1">Topaquinone (TPQ) is generated by copper-dependent autoxidation of a specific tyrosyl residue.</text>
</comment>
<evidence type="ECO:0000313" key="3">
    <source>
        <dbReference type="EMBL" id="KAK1303479.1"/>
    </source>
</evidence>
<dbReference type="GO" id="GO:0009308">
    <property type="term" value="P:amine metabolic process"/>
    <property type="evidence" value="ECO:0007669"/>
    <property type="project" value="UniProtKB-UniRule"/>
</dbReference>
<dbReference type="PANTHER" id="PTHR10638">
    <property type="entry name" value="COPPER AMINE OXIDASE"/>
    <property type="match status" value="1"/>
</dbReference>
<dbReference type="Pfam" id="PF01179">
    <property type="entry name" value="Cu_amine_oxid"/>
    <property type="match status" value="1"/>
</dbReference>
<evidence type="ECO:0000256" key="1">
    <source>
        <dbReference type="RuleBase" id="RU000672"/>
    </source>
</evidence>
<name>A0AAV9DR64_ACOCL</name>
<dbReference type="InterPro" id="IPR015798">
    <property type="entry name" value="Cu_amine_oxidase_C"/>
</dbReference>
<dbReference type="GO" id="GO:0005507">
    <property type="term" value="F:copper ion binding"/>
    <property type="evidence" value="ECO:0007669"/>
    <property type="project" value="InterPro"/>
</dbReference>
<keyword evidence="1" id="KW-0479">Metal-binding</keyword>
<dbReference type="Proteomes" id="UP001180020">
    <property type="component" value="Unassembled WGS sequence"/>
</dbReference>
<keyword evidence="1" id="KW-0186">Copper</keyword>
<keyword evidence="4" id="KW-1185">Reference proteome</keyword>
<dbReference type="InterPro" id="IPR000269">
    <property type="entry name" value="Cu_amine_oxidase"/>
</dbReference>
<feature type="domain" description="Copper amine oxidase catalytic" evidence="2">
    <location>
        <begin position="67"/>
        <end position="193"/>
    </location>
</feature>
<reference evidence="3" key="1">
    <citation type="journal article" date="2023" name="Nat. Commun.">
        <title>Diploid and tetraploid genomes of Acorus and the evolution of monocots.</title>
        <authorList>
            <person name="Ma L."/>
            <person name="Liu K.W."/>
            <person name="Li Z."/>
            <person name="Hsiao Y.Y."/>
            <person name="Qi Y."/>
            <person name="Fu T."/>
            <person name="Tang G.D."/>
            <person name="Zhang D."/>
            <person name="Sun W.H."/>
            <person name="Liu D.K."/>
            <person name="Li Y."/>
            <person name="Chen G.Z."/>
            <person name="Liu X.D."/>
            <person name="Liao X.Y."/>
            <person name="Jiang Y.T."/>
            <person name="Yu X."/>
            <person name="Hao Y."/>
            <person name="Huang J."/>
            <person name="Zhao X.W."/>
            <person name="Ke S."/>
            <person name="Chen Y.Y."/>
            <person name="Wu W.L."/>
            <person name="Hsu J.L."/>
            <person name="Lin Y.F."/>
            <person name="Huang M.D."/>
            <person name="Li C.Y."/>
            <person name="Huang L."/>
            <person name="Wang Z.W."/>
            <person name="Zhao X."/>
            <person name="Zhong W.Y."/>
            <person name="Peng D.H."/>
            <person name="Ahmad S."/>
            <person name="Lan S."/>
            <person name="Zhang J.S."/>
            <person name="Tsai W.C."/>
            <person name="Van de Peer Y."/>
            <person name="Liu Z.J."/>
        </authorList>
    </citation>
    <scope>NUCLEOTIDE SEQUENCE</scope>
    <source>
        <strain evidence="3">CP</strain>
    </source>
</reference>
<dbReference type="PANTHER" id="PTHR10638:SF41">
    <property type="entry name" value="AMINE OXIDASE"/>
    <property type="match status" value="1"/>
</dbReference>
<dbReference type="AlphaFoldDB" id="A0AAV9DR64"/>
<proteinExistence type="inferred from homology"/>
<keyword evidence="1" id="KW-0560">Oxidoreductase</keyword>
<dbReference type="Gene3D" id="2.70.98.20">
    <property type="entry name" value="Copper amine oxidase, catalytic domain"/>
    <property type="match status" value="2"/>
</dbReference>
<evidence type="ECO:0000259" key="2">
    <source>
        <dbReference type="Pfam" id="PF01179"/>
    </source>
</evidence>
<comment type="cofactor">
    <cofactor evidence="1">
        <name>Cu cation</name>
        <dbReference type="ChEBI" id="CHEBI:23378"/>
    </cofactor>
    <text evidence="1">Contains 1 topaquinone per subunit.</text>
</comment>
<comment type="caution">
    <text evidence="3">The sequence shown here is derived from an EMBL/GenBank/DDBJ whole genome shotgun (WGS) entry which is preliminary data.</text>
</comment>
<keyword evidence="1" id="KW-0801">TPQ</keyword>
<sequence>MEDLQIVMSIIQSAGAHEHLGVVQAQSMCDLKPLTLSLRPAPSFESIDTPSVGWAKWDTDGEGDAIQEMYGTLLSENVIGVIHDHYITFRLDMDVDGADNSFVKVHLSKQETAPGESPRKSYLKATREVAKAEKDGRVKLKLYEPSEFHIVNPSKKTRVGNPVGYKVVPVGTAASILDSADPPQVRGVFTNNQNGREDFSATRAKERTLNWLCGLRGIVRSRTRTSWCGIRLDSITSLRQEDYPIMPTVSSSFDLEPVNFFESNPILRAAPNSENDLPVCTVAASA</sequence>
<evidence type="ECO:0000313" key="4">
    <source>
        <dbReference type="Proteomes" id="UP001180020"/>
    </source>
</evidence>
<dbReference type="EC" id="1.4.3.-" evidence="1"/>
<dbReference type="GO" id="GO:0008131">
    <property type="term" value="F:primary methylamine oxidase activity"/>
    <property type="evidence" value="ECO:0007669"/>
    <property type="project" value="InterPro"/>
</dbReference>
<gene>
    <name evidence="3" type="ORF">QJS10_CPB11g00451</name>
</gene>